<dbReference type="GO" id="GO:0005737">
    <property type="term" value="C:cytoplasm"/>
    <property type="evidence" value="ECO:0007669"/>
    <property type="project" value="InterPro"/>
</dbReference>
<dbReference type="PANTHER" id="PTHR43707:SF1">
    <property type="entry name" value="HISTIDINE--TRNA LIGASE, MITOCHONDRIAL-RELATED"/>
    <property type="match status" value="1"/>
</dbReference>
<dbReference type="GeneID" id="90838561"/>
<dbReference type="InterPro" id="IPR004516">
    <property type="entry name" value="HisRS/HisZ"/>
</dbReference>
<dbReference type="OrthoDB" id="9800814at2"/>
<evidence type="ECO:0000313" key="3">
    <source>
        <dbReference type="Proteomes" id="UP000053797"/>
    </source>
</evidence>
<dbReference type="InterPro" id="IPR045864">
    <property type="entry name" value="aa-tRNA-synth_II/BPL/LPL"/>
</dbReference>
<dbReference type="AlphaFoldDB" id="A0A0V8GIU7"/>
<dbReference type="GO" id="GO:0140096">
    <property type="term" value="F:catalytic activity, acting on a protein"/>
    <property type="evidence" value="ECO:0007669"/>
    <property type="project" value="UniProtKB-ARBA"/>
</dbReference>
<gene>
    <name evidence="2" type="ORF">AS033_02075</name>
</gene>
<dbReference type="EMBL" id="LNQL01000001">
    <property type="protein sequence ID" value="KSU50185.1"/>
    <property type="molecule type" value="Genomic_DNA"/>
</dbReference>
<dbReference type="PANTHER" id="PTHR43707">
    <property type="entry name" value="HISTIDYL-TRNA SYNTHETASE"/>
    <property type="match status" value="1"/>
</dbReference>
<feature type="domain" description="Class II Histidinyl-tRNA synthetase (HisRS)-like catalytic core" evidence="1">
    <location>
        <begin position="57"/>
        <end position="269"/>
    </location>
</feature>
<dbReference type="InterPro" id="IPR041715">
    <property type="entry name" value="HisRS-like_core"/>
</dbReference>
<evidence type="ECO:0000259" key="1">
    <source>
        <dbReference type="Pfam" id="PF13393"/>
    </source>
</evidence>
<name>A0A0V8GIU7_9BACL</name>
<dbReference type="GO" id="GO:0016757">
    <property type="term" value="F:glycosyltransferase activity"/>
    <property type="evidence" value="ECO:0007669"/>
    <property type="project" value="UniProtKB-KW"/>
</dbReference>
<keyword evidence="2" id="KW-0808">Transferase</keyword>
<accession>A0A0V8GIU7</accession>
<evidence type="ECO:0000313" key="2">
    <source>
        <dbReference type="EMBL" id="KSU50185.1"/>
    </source>
</evidence>
<dbReference type="Gene3D" id="3.30.930.10">
    <property type="entry name" value="Bira Bifunctional Protein, Domain 2"/>
    <property type="match status" value="1"/>
</dbReference>
<sequence length="273" mass="30682">MQSFSTIRLKDGATDYVGASATRLQQVIRQLEDGLEQSNYTRLITPLIEEIGGREQIRMDFTTSVARALSERGREQYKRVFYSGSVFQPEEKFQVGFEERGQIAEVEAIQLAVRLVEELTGKEVTLSIGDAGLIEHLIETRVGDHHLRDQVTQMLRLRNVIELKRIAGQLDDALLAKLPLLFGREGAETILPYVDETRLNAVLDLAEAVNADLDFGQMGLQTYYDGITIHGFIEGVTEPVLVGGRYDRLYEQFGQEQQAFGIGFSVERLAEVL</sequence>
<dbReference type="Pfam" id="PF13393">
    <property type="entry name" value="tRNA-synt_His"/>
    <property type="match status" value="1"/>
</dbReference>
<reference evidence="2 3" key="1">
    <citation type="journal article" date="2015" name="Int. J. Syst. Evol. Microbiol.">
        <title>Exiguobacterium enclense sp. nov., isolated from sediment.</title>
        <authorList>
            <person name="Dastager S.G."/>
            <person name="Mawlankar R."/>
            <person name="Sonalkar V.V."/>
            <person name="Thorat M.N."/>
            <person name="Mual P."/>
            <person name="Verma A."/>
            <person name="Krishnamurthi S."/>
            <person name="Tang S.K."/>
            <person name="Li W.J."/>
        </authorList>
    </citation>
    <scope>NUCLEOTIDE SEQUENCE [LARGE SCALE GENOMIC DNA]</scope>
    <source>
        <strain evidence="2 3">NIO-1109</strain>
    </source>
</reference>
<dbReference type="GO" id="GO:0004821">
    <property type="term" value="F:histidine-tRNA ligase activity"/>
    <property type="evidence" value="ECO:0007669"/>
    <property type="project" value="TreeGrafter"/>
</dbReference>
<organism evidence="2 3">
    <name type="scientific">Exiguobacterium indicum</name>
    <dbReference type="NCBI Taxonomy" id="296995"/>
    <lineage>
        <taxon>Bacteria</taxon>
        <taxon>Bacillati</taxon>
        <taxon>Bacillota</taxon>
        <taxon>Bacilli</taxon>
        <taxon>Bacillales</taxon>
        <taxon>Bacillales Family XII. Incertae Sedis</taxon>
        <taxon>Exiguobacterium</taxon>
    </lineage>
</organism>
<dbReference type="GO" id="GO:0006427">
    <property type="term" value="P:histidyl-tRNA aminoacylation"/>
    <property type="evidence" value="ECO:0007669"/>
    <property type="project" value="TreeGrafter"/>
</dbReference>
<dbReference type="Proteomes" id="UP000053797">
    <property type="component" value="Unassembled WGS sequence"/>
</dbReference>
<proteinExistence type="predicted"/>
<comment type="caution">
    <text evidence="2">The sequence shown here is derived from an EMBL/GenBank/DDBJ whole genome shotgun (WGS) entry which is preliminary data.</text>
</comment>
<protein>
    <submittedName>
        <fullName evidence="2">ATP phosphoribosyltransferase regulatory subunit</fullName>
    </submittedName>
</protein>
<dbReference type="RefSeq" id="WP_035396343.1">
    <property type="nucleotide sequence ID" value="NZ_FMYN01000001.1"/>
</dbReference>
<dbReference type="SUPFAM" id="SSF55681">
    <property type="entry name" value="Class II aaRS and biotin synthetases"/>
    <property type="match status" value="1"/>
</dbReference>
<keyword evidence="2" id="KW-0328">Glycosyltransferase</keyword>